<dbReference type="EMBL" id="BONY01000089">
    <property type="protein sequence ID" value="GIH10274.1"/>
    <property type="molecule type" value="Genomic_DNA"/>
</dbReference>
<protein>
    <recommendedName>
        <fullName evidence="3">N-acetyltransferase domain-containing protein</fullName>
    </recommendedName>
</protein>
<dbReference type="CDD" id="cd04301">
    <property type="entry name" value="NAT_SF"/>
    <property type="match status" value="1"/>
</dbReference>
<dbReference type="Proteomes" id="UP000612899">
    <property type="component" value="Unassembled WGS sequence"/>
</dbReference>
<dbReference type="PANTHER" id="PTHR43877">
    <property type="entry name" value="AMINOALKYLPHOSPHONATE N-ACETYLTRANSFERASE-RELATED-RELATED"/>
    <property type="match status" value="1"/>
</dbReference>
<proteinExistence type="predicted"/>
<feature type="domain" description="N-acetyltransferase" evidence="3">
    <location>
        <begin position="153"/>
        <end position="275"/>
    </location>
</feature>
<dbReference type="GO" id="GO:0016747">
    <property type="term" value="F:acyltransferase activity, transferring groups other than amino-acyl groups"/>
    <property type="evidence" value="ECO:0007669"/>
    <property type="project" value="InterPro"/>
</dbReference>
<dbReference type="SUPFAM" id="SSF55729">
    <property type="entry name" value="Acyl-CoA N-acyltransferases (Nat)"/>
    <property type="match status" value="2"/>
</dbReference>
<keyword evidence="5" id="KW-1185">Reference proteome</keyword>
<dbReference type="RefSeq" id="WP_203913989.1">
    <property type="nucleotide sequence ID" value="NZ_BONY01000089.1"/>
</dbReference>
<dbReference type="PANTHER" id="PTHR43877:SF2">
    <property type="entry name" value="AMINOALKYLPHOSPHONATE N-ACETYLTRANSFERASE-RELATED"/>
    <property type="match status" value="1"/>
</dbReference>
<dbReference type="InterPro" id="IPR050832">
    <property type="entry name" value="Bact_Acetyltransf"/>
</dbReference>
<dbReference type="Gene3D" id="3.40.630.30">
    <property type="match status" value="2"/>
</dbReference>
<evidence type="ECO:0000256" key="2">
    <source>
        <dbReference type="ARBA" id="ARBA00023315"/>
    </source>
</evidence>
<keyword evidence="2" id="KW-0012">Acyltransferase</keyword>
<evidence type="ECO:0000256" key="1">
    <source>
        <dbReference type="ARBA" id="ARBA00022679"/>
    </source>
</evidence>
<evidence type="ECO:0000313" key="5">
    <source>
        <dbReference type="Proteomes" id="UP000612899"/>
    </source>
</evidence>
<dbReference type="Pfam" id="PF00583">
    <property type="entry name" value="Acetyltransf_1"/>
    <property type="match status" value="1"/>
</dbReference>
<dbReference type="AlphaFoldDB" id="A0A8J3QFY0"/>
<dbReference type="PROSITE" id="PS51186">
    <property type="entry name" value="GNAT"/>
    <property type="match status" value="2"/>
</dbReference>
<dbReference type="InterPro" id="IPR016181">
    <property type="entry name" value="Acyl_CoA_acyltransferase"/>
</dbReference>
<feature type="domain" description="N-acetyltransferase" evidence="3">
    <location>
        <begin position="1"/>
        <end position="145"/>
    </location>
</feature>
<dbReference type="InterPro" id="IPR000182">
    <property type="entry name" value="GNAT_dom"/>
</dbReference>
<gene>
    <name evidence="4" type="ORF">Rhe02_83410</name>
</gene>
<accession>A0A8J3QFY0</accession>
<sequence>MDLALLTDLARRCLLAGGDAEEAESIVTLLSRNGSAVARYEGDTLIGAALLSVGRKHPSAGHLDLLLVDPAHRRRGVARSMLAEVEQEARKRGLESLKVTGNAPDYVWPGVDVRYTAAICALEAAGYARTGTAWNMTAPLPVPGPARTPPADVTVRRAGEQDMAALVEMIGAQWGPAWVTEVQRAAGVHLALRDGLPIAFAAWGGCRPSWFGPMGTLPSATGLGLGGVLLRHCLDDQAALGMASAQIGWVGPVPFYSNAVGAYIERVFFLFEKTL</sequence>
<keyword evidence="1" id="KW-0808">Transferase</keyword>
<comment type="caution">
    <text evidence="4">The sequence shown here is derived from an EMBL/GenBank/DDBJ whole genome shotgun (WGS) entry which is preliminary data.</text>
</comment>
<evidence type="ECO:0000313" key="4">
    <source>
        <dbReference type="EMBL" id="GIH10274.1"/>
    </source>
</evidence>
<organism evidence="4 5">
    <name type="scientific">Rhizocola hellebori</name>
    <dbReference type="NCBI Taxonomy" id="1392758"/>
    <lineage>
        <taxon>Bacteria</taxon>
        <taxon>Bacillati</taxon>
        <taxon>Actinomycetota</taxon>
        <taxon>Actinomycetes</taxon>
        <taxon>Micromonosporales</taxon>
        <taxon>Micromonosporaceae</taxon>
        <taxon>Rhizocola</taxon>
    </lineage>
</organism>
<reference evidence="4" key="1">
    <citation type="submission" date="2021-01" db="EMBL/GenBank/DDBJ databases">
        <title>Whole genome shotgun sequence of Rhizocola hellebori NBRC 109834.</title>
        <authorList>
            <person name="Komaki H."/>
            <person name="Tamura T."/>
        </authorList>
    </citation>
    <scope>NUCLEOTIDE SEQUENCE</scope>
    <source>
        <strain evidence="4">NBRC 109834</strain>
    </source>
</reference>
<evidence type="ECO:0000259" key="3">
    <source>
        <dbReference type="PROSITE" id="PS51186"/>
    </source>
</evidence>
<name>A0A8J3QFY0_9ACTN</name>